<name>A0A0C2VJM2_9BACL</name>
<accession>A0A0C2VJM2</accession>
<reference evidence="2 3" key="1">
    <citation type="submission" date="2015-01" db="EMBL/GenBank/DDBJ databases">
        <title>Jeotgalibacillus campisalis genome sequencing.</title>
        <authorList>
            <person name="Goh K.M."/>
            <person name="Chan K.-G."/>
            <person name="Yaakop A.S."/>
            <person name="Ee R."/>
            <person name="Gan H.M."/>
            <person name="Chan C.S."/>
        </authorList>
    </citation>
    <scope>NUCLEOTIDE SEQUENCE [LARGE SCALE GENOMIC DNA]</scope>
    <source>
        <strain evidence="2 3">SF-57</strain>
    </source>
</reference>
<evidence type="ECO:0000313" key="3">
    <source>
        <dbReference type="Proteomes" id="UP000031972"/>
    </source>
</evidence>
<sequence length="38" mass="4335">MGMLIGGASVPDWFYILAVVVLICFVILVYWFTDPKEK</sequence>
<evidence type="ECO:0000313" key="2">
    <source>
        <dbReference type="EMBL" id="KIL49067.1"/>
    </source>
</evidence>
<proteinExistence type="predicted"/>
<evidence type="ECO:0000256" key="1">
    <source>
        <dbReference type="SAM" id="Phobius"/>
    </source>
</evidence>
<dbReference type="PATRIC" id="fig|220754.4.peg.1122"/>
<comment type="caution">
    <text evidence="2">The sequence shown here is derived from an EMBL/GenBank/DDBJ whole genome shotgun (WGS) entry which is preliminary data.</text>
</comment>
<feature type="transmembrane region" description="Helical" evidence="1">
    <location>
        <begin position="13"/>
        <end position="32"/>
    </location>
</feature>
<gene>
    <name evidence="2" type="ORF">KR50_11020</name>
</gene>
<organism evidence="2 3">
    <name type="scientific">Jeotgalibacillus campisalis</name>
    <dbReference type="NCBI Taxonomy" id="220754"/>
    <lineage>
        <taxon>Bacteria</taxon>
        <taxon>Bacillati</taxon>
        <taxon>Bacillota</taxon>
        <taxon>Bacilli</taxon>
        <taxon>Bacillales</taxon>
        <taxon>Caryophanaceae</taxon>
        <taxon>Jeotgalibacillus</taxon>
    </lineage>
</organism>
<protein>
    <submittedName>
        <fullName evidence="2">Uncharacterized protein</fullName>
    </submittedName>
</protein>
<dbReference type="EMBL" id="JXRR01000010">
    <property type="protein sequence ID" value="KIL49067.1"/>
    <property type="molecule type" value="Genomic_DNA"/>
</dbReference>
<keyword evidence="1" id="KW-1133">Transmembrane helix</keyword>
<dbReference type="Proteomes" id="UP000031972">
    <property type="component" value="Unassembled WGS sequence"/>
</dbReference>
<keyword evidence="1" id="KW-0472">Membrane</keyword>
<keyword evidence="3" id="KW-1185">Reference proteome</keyword>
<keyword evidence="1" id="KW-0812">Transmembrane</keyword>
<dbReference type="AlphaFoldDB" id="A0A0C2VJM2"/>